<accession>A0AAN8TN83</accession>
<sequence>MKHEWKKTSLPRVIHNVTRNIFMLIQLRKPRMRCPYLWPKLLKEFGCL</sequence>
<dbReference type="EMBL" id="JBANQN010000006">
    <property type="protein sequence ID" value="KAK6786861.1"/>
    <property type="molecule type" value="Genomic_DNA"/>
</dbReference>
<proteinExistence type="predicted"/>
<evidence type="ECO:0000313" key="2">
    <source>
        <dbReference type="Proteomes" id="UP001371456"/>
    </source>
</evidence>
<dbReference type="AlphaFoldDB" id="A0AAN8TN83"/>
<dbReference type="Proteomes" id="UP001371456">
    <property type="component" value="Unassembled WGS sequence"/>
</dbReference>
<organism evidence="1 2">
    <name type="scientific">Solanum bulbocastanum</name>
    <name type="common">Wild potato</name>
    <dbReference type="NCBI Taxonomy" id="147425"/>
    <lineage>
        <taxon>Eukaryota</taxon>
        <taxon>Viridiplantae</taxon>
        <taxon>Streptophyta</taxon>
        <taxon>Embryophyta</taxon>
        <taxon>Tracheophyta</taxon>
        <taxon>Spermatophyta</taxon>
        <taxon>Magnoliopsida</taxon>
        <taxon>eudicotyledons</taxon>
        <taxon>Gunneridae</taxon>
        <taxon>Pentapetalae</taxon>
        <taxon>asterids</taxon>
        <taxon>lamiids</taxon>
        <taxon>Solanales</taxon>
        <taxon>Solanaceae</taxon>
        <taxon>Solanoideae</taxon>
        <taxon>Solaneae</taxon>
        <taxon>Solanum</taxon>
    </lineage>
</organism>
<protein>
    <submittedName>
        <fullName evidence="1">Uncharacterized protein</fullName>
    </submittedName>
</protein>
<evidence type="ECO:0000313" key="1">
    <source>
        <dbReference type="EMBL" id="KAK6786861.1"/>
    </source>
</evidence>
<keyword evidence="2" id="KW-1185">Reference proteome</keyword>
<reference evidence="1 2" key="1">
    <citation type="submission" date="2024-02" db="EMBL/GenBank/DDBJ databases">
        <title>de novo genome assembly of Solanum bulbocastanum strain 11H21.</title>
        <authorList>
            <person name="Hosaka A.J."/>
        </authorList>
    </citation>
    <scope>NUCLEOTIDE SEQUENCE [LARGE SCALE GENOMIC DNA]</scope>
    <source>
        <tissue evidence="1">Young leaves</tissue>
    </source>
</reference>
<comment type="caution">
    <text evidence="1">The sequence shown here is derived from an EMBL/GenBank/DDBJ whole genome shotgun (WGS) entry which is preliminary data.</text>
</comment>
<name>A0AAN8TN83_SOLBU</name>
<gene>
    <name evidence="1" type="ORF">RDI58_015386</name>
</gene>